<dbReference type="Proteomes" id="UP001236014">
    <property type="component" value="Chromosome"/>
</dbReference>
<dbReference type="RefSeq" id="WP_285967373.1">
    <property type="nucleotide sequence ID" value="NZ_CP127294.1"/>
</dbReference>
<sequence>MVSQLPVNEQLDAFQEVLSRNEVLTEVLSRSASLGLPGWYLTAGCLFQTVWNAVTSQVPGDGIKDYDLFYFDATDLSWEAEDAVIQSAKHVFADIPVEVEIRNEARVHLWYEEKFGTPCPAHLSTEDAIDSFAATTCCLGVRLEPGGRWRVYAPHGLSDVFNLVVRPNPVLAPRAVYEAKASRWLRQWPELTVLPWPTAATSPLQSA</sequence>
<organism evidence="1 2">
    <name type="scientific">Amycolatopsis carbonis</name>
    <dbReference type="NCBI Taxonomy" id="715471"/>
    <lineage>
        <taxon>Bacteria</taxon>
        <taxon>Bacillati</taxon>
        <taxon>Actinomycetota</taxon>
        <taxon>Actinomycetes</taxon>
        <taxon>Pseudonocardiales</taxon>
        <taxon>Pseudonocardiaceae</taxon>
        <taxon>Amycolatopsis</taxon>
    </lineage>
</organism>
<evidence type="ECO:0000313" key="2">
    <source>
        <dbReference type="Proteomes" id="UP001236014"/>
    </source>
</evidence>
<reference evidence="1 2" key="1">
    <citation type="submission" date="2023-06" db="EMBL/GenBank/DDBJ databases">
        <authorList>
            <person name="Oyuntsetseg B."/>
            <person name="Kim S.B."/>
        </authorList>
    </citation>
    <scope>NUCLEOTIDE SEQUENCE [LARGE SCALE GENOMIC DNA]</scope>
    <source>
        <strain evidence="1 2">2-15</strain>
    </source>
</reference>
<dbReference type="PANTHER" id="PTHR39166:SF1">
    <property type="entry name" value="BLL1166 PROTEIN"/>
    <property type="match status" value="1"/>
</dbReference>
<accession>A0A9Y2IA52</accession>
<name>A0A9Y2IA52_9PSEU</name>
<dbReference type="KEGG" id="acab:QRX50_34945"/>
<dbReference type="EMBL" id="CP127294">
    <property type="protein sequence ID" value="WIX76625.1"/>
    <property type="molecule type" value="Genomic_DNA"/>
</dbReference>
<protein>
    <submittedName>
        <fullName evidence="1">Nucleotidyltransferase family protein</fullName>
    </submittedName>
</protein>
<dbReference type="PANTHER" id="PTHR39166">
    <property type="entry name" value="BLL1166 PROTEIN"/>
    <property type="match status" value="1"/>
</dbReference>
<evidence type="ECO:0000313" key="1">
    <source>
        <dbReference type="EMBL" id="WIX76625.1"/>
    </source>
</evidence>
<proteinExistence type="predicted"/>
<dbReference type="Pfam" id="PF06042">
    <property type="entry name" value="NTP_transf_6"/>
    <property type="match status" value="1"/>
</dbReference>
<keyword evidence="2" id="KW-1185">Reference proteome</keyword>
<dbReference type="InterPro" id="IPR009267">
    <property type="entry name" value="NTP_transf_6"/>
</dbReference>
<dbReference type="AlphaFoldDB" id="A0A9Y2IA52"/>
<gene>
    <name evidence="1" type="ORF">QRX50_34945</name>
</gene>